<dbReference type="Pfam" id="PF00326">
    <property type="entry name" value="Peptidase_S9"/>
    <property type="match status" value="1"/>
</dbReference>
<accession>L0B109</accession>
<dbReference type="STRING" id="1537102.L0B109"/>
<dbReference type="GO" id="GO:0006508">
    <property type="term" value="P:proteolysis"/>
    <property type="evidence" value="ECO:0007669"/>
    <property type="project" value="UniProtKB-KW"/>
</dbReference>
<dbReference type="GeneID" id="15805351"/>
<dbReference type="Proteomes" id="UP000031512">
    <property type="component" value="Chromosome 3"/>
</dbReference>
<dbReference type="KEGG" id="beq:BEWA_006120"/>
<protein>
    <recommendedName>
        <fullName evidence="3">Prolyl endopeptidase</fullName>
        <ecNumber evidence="3">3.4.21.-</ecNumber>
    </recommendedName>
</protein>
<dbReference type="RefSeq" id="XP_004830869.1">
    <property type="nucleotide sequence ID" value="XM_004830812.1"/>
</dbReference>
<gene>
    <name evidence="5" type="ORF">BEWA_006120</name>
</gene>
<comment type="function">
    <text evidence="2">Serine peptidase whose precise substrate specificity remains unclear. Does not cleave peptides after a arginine or lysine residue. Regulates trans-Golgi network morphology and sorting by regulating the membrane binding of the AP-1 complex. May play a role in the regulation of synaptic vesicle exocytosis.</text>
</comment>
<evidence type="ECO:0000256" key="1">
    <source>
        <dbReference type="ARBA" id="ARBA00005228"/>
    </source>
</evidence>
<dbReference type="Gene3D" id="2.130.10.120">
    <property type="entry name" value="Prolyl oligopeptidase, N-terminal domain"/>
    <property type="match status" value="1"/>
</dbReference>
<dbReference type="PANTHER" id="PTHR11757:SF19">
    <property type="entry name" value="PROLYL ENDOPEPTIDASE-LIKE"/>
    <property type="match status" value="1"/>
</dbReference>
<keyword evidence="3" id="KW-0720">Serine protease</keyword>
<dbReference type="InterPro" id="IPR051543">
    <property type="entry name" value="Serine_Peptidase_S9A"/>
</dbReference>
<name>L0B109_THEEQ</name>
<proteinExistence type="inferred from homology"/>
<dbReference type="SUPFAM" id="SSF53474">
    <property type="entry name" value="alpha/beta-Hydrolases"/>
    <property type="match status" value="1"/>
</dbReference>
<dbReference type="PANTHER" id="PTHR11757">
    <property type="entry name" value="PROTEASE FAMILY S9A OLIGOPEPTIDASE"/>
    <property type="match status" value="1"/>
</dbReference>
<evidence type="ECO:0000256" key="3">
    <source>
        <dbReference type="RuleBase" id="RU368024"/>
    </source>
</evidence>
<dbReference type="GO" id="GO:0004252">
    <property type="term" value="F:serine-type endopeptidase activity"/>
    <property type="evidence" value="ECO:0007669"/>
    <property type="project" value="UniProtKB-UniRule"/>
</dbReference>
<evidence type="ECO:0000259" key="4">
    <source>
        <dbReference type="Pfam" id="PF00326"/>
    </source>
</evidence>
<dbReference type="Gene3D" id="3.40.50.1820">
    <property type="entry name" value="alpha/beta hydrolase"/>
    <property type="match status" value="1"/>
</dbReference>
<keyword evidence="3" id="KW-0645">Protease</keyword>
<dbReference type="OrthoDB" id="248387at2759"/>
<dbReference type="AlphaFoldDB" id="L0B109"/>
<feature type="domain" description="Peptidase S9 prolyl oligopeptidase catalytic" evidence="4">
    <location>
        <begin position="565"/>
        <end position="742"/>
    </location>
</feature>
<evidence type="ECO:0000313" key="6">
    <source>
        <dbReference type="Proteomes" id="UP000031512"/>
    </source>
</evidence>
<dbReference type="InterPro" id="IPR001375">
    <property type="entry name" value="Peptidase_S9_cat"/>
</dbReference>
<dbReference type="EMBL" id="CP001670">
    <property type="protein sequence ID" value="AFZ81203.1"/>
    <property type="molecule type" value="Genomic_DNA"/>
</dbReference>
<dbReference type="EC" id="3.4.21.-" evidence="3"/>
<organism evidence="5 6">
    <name type="scientific">Theileria equi strain WA</name>
    <dbReference type="NCBI Taxonomy" id="1537102"/>
    <lineage>
        <taxon>Eukaryota</taxon>
        <taxon>Sar</taxon>
        <taxon>Alveolata</taxon>
        <taxon>Apicomplexa</taxon>
        <taxon>Aconoidasida</taxon>
        <taxon>Piroplasmida</taxon>
        <taxon>Theileriidae</taxon>
        <taxon>Theileria</taxon>
    </lineage>
</organism>
<dbReference type="VEuPathDB" id="PiroplasmaDB:BEWA_006120"/>
<sequence length="785" mass="90189">MWSSNAMYRRLYKNAAPNSLRIIQKRFISLDSQSKKCGNGLSYIHFLPKTEKTNYFRDIDIEEIEHDERCEKFVHYMDNYRKKTLELREKIGKIKELCSDDAVTQDNVDYEIIGSYAYYLKTSRFCKDSLALYRTHVEYRNYKRSGNIRFKSRLSEPPNITGINDELVIDFAELKNRPRSSNIKNIRICNYKGGIVGVIHDPLGDDNYVANFFSLSKLKQLSTYLDNISELHFMPQTRKCRNIRIFYTVVNDQKRSFRLYSGLINTVTGVMTNKILLYEESNPINYISLYKSKNGNLLFVGIVSFGKVVSTFCIRSNLRLYNIPIPQSDKIFLENRRNSIYCIHRDNNGQFSYISMKNVNTLKPLRKRISADTVDNFSNTETYWNFVGKIDCCVTDIDMFDKHLVLYSLKSPSTPFLYIITFSTTKNTTREGLLGNTCVIKSLNLPVKVGSITPQCNSNYYADNVKLSFTCPGIQSVHYNINLNDLSAELQPMIRLPIKSLVYYVPSRDGKCRIPITLVMKGDTSDKDSTKIEKFTKKGLKCVVYVYGTYGENLNLENYIEHRPLLDMGYVLCFAHVRGGGELGKNWHDAGSKMMKHNSFYDLVDVIECLIAKNITHRKKLAINVSSASGIIGGNIYNIRPDLCSCIIFKLPFMDPFDCLMSSNQPFVQLEYEEFGNPYNEDMTLNYSVLDYVYSYSPCSNVRHGNGPGIVIYCNSNDIRAPWYHSAKFVTLLNSDRIYIKMSDYGHIGTPCYDYAVNTAAEEIAIMDELLEDSQTRSIIAPNTT</sequence>
<dbReference type="InterPro" id="IPR029058">
    <property type="entry name" value="AB_hydrolase_fold"/>
</dbReference>
<dbReference type="InterPro" id="IPR002470">
    <property type="entry name" value="Peptidase_S9A"/>
</dbReference>
<dbReference type="PRINTS" id="PR00862">
    <property type="entry name" value="PROLIGOPTASE"/>
</dbReference>
<keyword evidence="6" id="KW-1185">Reference proteome</keyword>
<comment type="similarity">
    <text evidence="1 3">Belongs to the peptidase S9A family.</text>
</comment>
<reference evidence="5 6" key="1">
    <citation type="journal article" date="2012" name="BMC Genomics">
        <title>Comparative genomic analysis and phylogenetic position of Theileria equi.</title>
        <authorList>
            <person name="Kappmeyer L.S."/>
            <person name="Thiagarajan M."/>
            <person name="Herndon D.R."/>
            <person name="Ramsay J.D."/>
            <person name="Caler E."/>
            <person name="Djikeng A."/>
            <person name="Gillespie J.J."/>
            <person name="Lau A.O."/>
            <person name="Roalson E.H."/>
            <person name="Silva J.C."/>
            <person name="Silva M.G."/>
            <person name="Suarez C.E."/>
            <person name="Ueti M.W."/>
            <person name="Nene V.M."/>
            <person name="Mealey R.H."/>
            <person name="Knowles D.P."/>
            <person name="Brayton K.A."/>
        </authorList>
    </citation>
    <scope>NUCLEOTIDE SEQUENCE [LARGE SCALE GENOMIC DNA]</scope>
    <source>
        <strain evidence="5 6">WA</strain>
    </source>
</reference>
<keyword evidence="3 5" id="KW-0378">Hydrolase</keyword>
<evidence type="ECO:0000256" key="2">
    <source>
        <dbReference type="ARBA" id="ARBA00045448"/>
    </source>
</evidence>
<evidence type="ECO:0000313" key="5">
    <source>
        <dbReference type="EMBL" id="AFZ81203.1"/>
    </source>
</evidence>
<dbReference type="eggNOG" id="KOG2237">
    <property type="taxonomic scope" value="Eukaryota"/>
</dbReference>